<sequence>MKAGDPFRIRDHVADFDDIVSDMVSRSEATRAAIPLLPDIAYGHGPNETIDLFFPPGRRHGLPVHMFVHGGYWRMFSKRDYSYVADTVTKAGAIAVIVDYALMPAVGMAVIVDQIGRAKRWVIENIAGCGGDPSQLTVSGHSAGAHLSTFLFNQAQVSSEISAALLLGGIYDLKPLQSSFLQAEIGLTDTEVAEFSPLGHRHDPDTCVDILVGEEETPPFHGQADNFAMELRHQGLSVSRCQLPKRNHMSSVSDLGTAGSAAYERLRSLIETRRR</sequence>
<gene>
    <name evidence="3" type="ORF">C5L14_24755</name>
</gene>
<dbReference type="SUPFAM" id="SSF53474">
    <property type="entry name" value="alpha/beta-Hydrolases"/>
    <property type="match status" value="1"/>
</dbReference>
<feature type="domain" description="Alpha/beta hydrolase fold-3" evidence="2">
    <location>
        <begin position="66"/>
        <end position="179"/>
    </location>
</feature>
<dbReference type="PANTHER" id="PTHR48081:SF33">
    <property type="entry name" value="KYNURENINE FORMAMIDASE"/>
    <property type="match status" value="1"/>
</dbReference>
<dbReference type="OrthoDB" id="9771666at2"/>
<evidence type="ECO:0000259" key="2">
    <source>
        <dbReference type="Pfam" id="PF07859"/>
    </source>
</evidence>
<dbReference type="Pfam" id="PF07859">
    <property type="entry name" value="Abhydrolase_3"/>
    <property type="match status" value="1"/>
</dbReference>
<dbReference type="InterPro" id="IPR050300">
    <property type="entry name" value="GDXG_lipolytic_enzyme"/>
</dbReference>
<dbReference type="RefSeq" id="WP_105864748.1">
    <property type="nucleotide sequence ID" value="NZ_PUEJ01000011.1"/>
</dbReference>
<name>A0A2S9Q5W2_9HYPH</name>
<dbReference type="EMBL" id="PUEJ01000011">
    <property type="protein sequence ID" value="PRH84758.1"/>
    <property type="molecule type" value="Genomic_DNA"/>
</dbReference>
<evidence type="ECO:0000313" key="3">
    <source>
        <dbReference type="EMBL" id="PRH84758.1"/>
    </source>
</evidence>
<dbReference type="AlphaFoldDB" id="A0A2S9Q5W2"/>
<proteinExistence type="predicted"/>
<dbReference type="Proteomes" id="UP000237682">
    <property type="component" value="Unassembled WGS sequence"/>
</dbReference>
<keyword evidence="4" id="KW-1185">Reference proteome</keyword>
<reference evidence="3 4" key="1">
    <citation type="submission" date="2018-02" db="EMBL/GenBank/DDBJ databases">
        <title>Whole genome sequencing of endophytic bacterium.</title>
        <authorList>
            <person name="Eedara R."/>
            <person name="Podile A.R."/>
        </authorList>
    </citation>
    <scope>NUCLEOTIDE SEQUENCE [LARGE SCALE GENOMIC DNA]</scope>
    <source>
        <strain evidence="3 4">RP1T</strain>
    </source>
</reference>
<dbReference type="InterPro" id="IPR029058">
    <property type="entry name" value="AB_hydrolase_fold"/>
</dbReference>
<evidence type="ECO:0000313" key="4">
    <source>
        <dbReference type="Proteomes" id="UP000237682"/>
    </source>
</evidence>
<dbReference type="PANTHER" id="PTHR48081">
    <property type="entry name" value="AB HYDROLASE SUPERFAMILY PROTEIN C4A8.06C"/>
    <property type="match status" value="1"/>
</dbReference>
<comment type="caution">
    <text evidence="3">The sequence shown here is derived from an EMBL/GenBank/DDBJ whole genome shotgun (WGS) entry which is preliminary data.</text>
</comment>
<dbReference type="InterPro" id="IPR013094">
    <property type="entry name" value="AB_hydrolase_3"/>
</dbReference>
<organism evidence="3 4">
    <name type="scientific">Labrys okinawensis</name>
    <dbReference type="NCBI Taxonomy" id="346911"/>
    <lineage>
        <taxon>Bacteria</taxon>
        <taxon>Pseudomonadati</taxon>
        <taxon>Pseudomonadota</taxon>
        <taxon>Alphaproteobacteria</taxon>
        <taxon>Hyphomicrobiales</taxon>
        <taxon>Xanthobacteraceae</taxon>
        <taxon>Labrys</taxon>
    </lineage>
</organism>
<dbReference type="Gene3D" id="3.40.50.1820">
    <property type="entry name" value="alpha/beta hydrolase"/>
    <property type="match status" value="1"/>
</dbReference>
<keyword evidence="1" id="KW-0378">Hydrolase</keyword>
<accession>A0A2S9Q5W2</accession>
<dbReference type="GO" id="GO:0016787">
    <property type="term" value="F:hydrolase activity"/>
    <property type="evidence" value="ECO:0007669"/>
    <property type="project" value="UniProtKB-KW"/>
</dbReference>
<protein>
    <submittedName>
        <fullName evidence="3">Esterase</fullName>
    </submittedName>
</protein>
<evidence type="ECO:0000256" key="1">
    <source>
        <dbReference type="ARBA" id="ARBA00022801"/>
    </source>
</evidence>